<dbReference type="Gene3D" id="3.30.450.20">
    <property type="entry name" value="PAS domain"/>
    <property type="match status" value="1"/>
</dbReference>
<dbReference type="InterPro" id="IPR036890">
    <property type="entry name" value="HATPase_C_sf"/>
</dbReference>
<dbReference type="InterPro" id="IPR005467">
    <property type="entry name" value="His_kinase_dom"/>
</dbReference>
<dbReference type="GO" id="GO:0000155">
    <property type="term" value="F:phosphorelay sensor kinase activity"/>
    <property type="evidence" value="ECO:0007669"/>
    <property type="project" value="InterPro"/>
</dbReference>
<feature type="domain" description="Histidine kinase" evidence="12">
    <location>
        <begin position="122"/>
        <end position="346"/>
    </location>
</feature>
<dbReference type="GO" id="GO:0016036">
    <property type="term" value="P:cellular response to phosphate starvation"/>
    <property type="evidence" value="ECO:0007669"/>
    <property type="project" value="TreeGrafter"/>
</dbReference>
<dbReference type="SUPFAM" id="SSF47384">
    <property type="entry name" value="Homodimeric domain of signal transducing histidine kinase"/>
    <property type="match status" value="1"/>
</dbReference>
<keyword evidence="7" id="KW-0547">Nucleotide-binding</keyword>
<comment type="caution">
    <text evidence="13">The sequence shown here is derived from an EMBL/GenBank/DDBJ whole genome shotgun (WGS) entry which is preliminary data.</text>
</comment>
<dbReference type="OrthoDB" id="9813151at2"/>
<dbReference type="Pfam" id="PF00512">
    <property type="entry name" value="HisKA"/>
    <property type="match status" value="1"/>
</dbReference>
<dbReference type="SMART" id="SM00387">
    <property type="entry name" value="HATPase_c"/>
    <property type="match status" value="1"/>
</dbReference>
<keyword evidence="9" id="KW-0067">ATP-binding</keyword>
<dbReference type="GO" id="GO:0004721">
    <property type="term" value="F:phosphoprotein phosphatase activity"/>
    <property type="evidence" value="ECO:0007669"/>
    <property type="project" value="TreeGrafter"/>
</dbReference>
<dbReference type="EC" id="2.7.13.3" evidence="3"/>
<dbReference type="Pfam" id="PF02518">
    <property type="entry name" value="HATPase_c"/>
    <property type="match status" value="1"/>
</dbReference>
<sequence>MSHELTKSVLAAVPVPCVLVGHDERVLTVNAPAQALFGPGGEGRHYYTYLRQPALLDCVETTLRLRSTRQIRYLTTDMNRDATFEVSASPVEGSSGEAVLLCFEDVTQLEQAGEIRRDFVANVSHELKTPLTALLGFIETLGGAARDDAQARDRFLAIMLREAERMNRLVRDLLSLSRVESEERMRPTERVDIVRLVNNAAAPLRAIADDAEVELELIGHKAPVFVQGDEDQLTQVFTNLIENGIKYGTSGTKVTVAVTYTHRELAFRGPGVRVDVIDYGEGFDPVHIPRLTERFYRVDSHRSREMGGTGLGLAIVKHIVNRHRGRFRIESQIGEGSKFSVVLPVD</sequence>
<dbReference type="InterPro" id="IPR036097">
    <property type="entry name" value="HisK_dim/P_sf"/>
</dbReference>
<dbReference type="InterPro" id="IPR003594">
    <property type="entry name" value="HATPase_dom"/>
</dbReference>
<evidence type="ECO:0000256" key="4">
    <source>
        <dbReference type="ARBA" id="ARBA00022475"/>
    </source>
</evidence>
<dbReference type="CDD" id="cd00082">
    <property type="entry name" value="HisKA"/>
    <property type="match status" value="1"/>
</dbReference>
<evidence type="ECO:0000256" key="9">
    <source>
        <dbReference type="ARBA" id="ARBA00022840"/>
    </source>
</evidence>
<evidence type="ECO:0000256" key="1">
    <source>
        <dbReference type="ARBA" id="ARBA00000085"/>
    </source>
</evidence>
<dbReference type="eggNOG" id="COG5002">
    <property type="taxonomic scope" value="Bacteria"/>
</dbReference>
<dbReference type="Gene3D" id="1.10.287.130">
    <property type="match status" value="1"/>
</dbReference>
<dbReference type="STRING" id="1461693.ATO10_02825"/>
<gene>
    <name evidence="13" type="ORF">ATO10_02825</name>
</gene>
<dbReference type="SUPFAM" id="SSF55785">
    <property type="entry name" value="PYP-like sensor domain (PAS domain)"/>
    <property type="match status" value="1"/>
</dbReference>
<evidence type="ECO:0000313" key="13">
    <source>
        <dbReference type="EMBL" id="KCV83659.1"/>
    </source>
</evidence>
<evidence type="ECO:0000256" key="11">
    <source>
        <dbReference type="ARBA" id="ARBA00023136"/>
    </source>
</evidence>
<keyword evidence="11" id="KW-0472">Membrane</keyword>
<dbReference type="InterPro" id="IPR004358">
    <property type="entry name" value="Sig_transdc_His_kin-like_C"/>
</dbReference>
<dbReference type="RefSeq" id="WP_035247719.1">
    <property type="nucleotide sequence ID" value="NZ_AQQY01000001.1"/>
</dbReference>
<comment type="subcellular location">
    <subcellularLocation>
        <location evidence="2">Cell membrane</location>
    </subcellularLocation>
</comment>
<dbReference type="SUPFAM" id="SSF55874">
    <property type="entry name" value="ATPase domain of HSP90 chaperone/DNA topoisomerase II/histidine kinase"/>
    <property type="match status" value="1"/>
</dbReference>
<evidence type="ECO:0000256" key="6">
    <source>
        <dbReference type="ARBA" id="ARBA00022679"/>
    </source>
</evidence>
<evidence type="ECO:0000256" key="3">
    <source>
        <dbReference type="ARBA" id="ARBA00012438"/>
    </source>
</evidence>
<evidence type="ECO:0000256" key="8">
    <source>
        <dbReference type="ARBA" id="ARBA00022777"/>
    </source>
</evidence>
<evidence type="ECO:0000256" key="7">
    <source>
        <dbReference type="ARBA" id="ARBA00022741"/>
    </source>
</evidence>
<dbReference type="GO" id="GO:0005886">
    <property type="term" value="C:plasma membrane"/>
    <property type="evidence" value="ECO:0007669"/>
    <property type="project" value="UniProtKB-SubCell"/>
</dbReference>
<name>A0A058ZPZ3_9RHOB</name>
<dbReference type="PRINTS" id="PR00344">
    <property type="entry name" value="BCTRLSENSOR"/>
</dbReference>
<dbReference type="SMART" id="SM00388">
    <property type="entry name" value="HisKA"/>
    <property type="match status" value="1"/>
</dbReference>
<keyword evidence="10" id="KW-0902">Two-component regulatory system</keyword>
<evidence type="ECO:0000256" key="5">
    <source>
        <dbReference type="ARBA" id="ARBA00022553"/>
    </source>
</evidence>
<dbReference type="EMBL" id="AQQY01000001">
    <property type="protein sequence ID" value="KCV83659.1"/>
    <property type="molecule type" value="Genomic_DNA"/>
</dbReference>
<dbReference type="Gene3D" id="3.30.565.10">
    <property type="entry name" value="Histidine kinase-like ATPase, C-terminal domain"/>
    <property type="match status" value="1"/>
</dbReference>
<keyword evidence="8 13" id="KW-0418">Kinase</keyword>
<proteinExistence type="predicted"/>
<keyword evidence="14" id="KW-1185">Reference proteome</keyword>
<dbReference type="Proteomes" id="UP000024836">
    <property type="component" value="Unassembled WGS sequence"/>
</dbReference>
<organism evidence="13 14">
    <name type="scientific">Actibacterium atlanticum</name>
    <dbReference type="NCBI Taxonomy" id="1461693"/>
    <lineage>
        <taxon>Bacteria</taxon>
        <taxon>Pseudomonadati</taxon>
        <taxon>Pseudomonadota</taxon>
        <taxon>Alphaproteobacteria</taxon>
        <taxon>Rhodobacterales</taxon>
        <taxon>Roseobacteraceae</taxon>
        <taxon>Actibacterium</taxon>
    </lineage>
</organism>
<dbReference type="InterPro" id="IPR035965">
    <property type="entry name" value="PAS-like_dom_sf"/>
</dbReference>
<reference evidence="13 14" key="1">
    <citation type="submission" date="2013-04" db="EMBL/GenBank/DDBJ databases">
        <title>Shimia sp. 22II-S11-Z10 Genome Sequencing.</title>
        <authorList>
            <person name="Lai Q."/>
            <person name="Li G."/>
            <person name="Shao Z."/>
        </authorList>
    </citation>
    <scope>NUCLEOTIDE SEQUENCE [LARGE SCALE GENOMIC DNA]</scope>
    <source>
        <strain evidence="14">22II-S11-Z10</strain>
    </source>
</reference>
<dbReference type="AlphaFoldDB" id="A0A058ZPZ3"/>
<dbReference type="PANTHER" id="PTHR45453">
    <property type="entry name" value="PHOSPHATE REGULON SENSOR PROTEIN PHOR"/>
    <property type="match status" value="1"/>
</dbReference>
<evidence type="ECO:0000259" key="12">
    <source>
        <dbReference type="PROSITE" id="PS50109"/>
    </source>
</evidence>
<keyword evidence="4" id="KW-1003">Cell membrane</keyword>
<comment type="catalytic activity">
    <reaction evidence="1">
        <text>ATP + protein L-histidine = ADP + protein N-phospho-L-histidine.</text>
        <dbReference type="EC" id="2.7.13.3"/>
    </reaction>
</comment>
<dbReference type="PROSITE" id="PS50109">
    <property type="entry name" value="HIS_KIN"/>
    <property type="match status" value="1"/>
</dbReference>
<evidence type="ECO:0000256" key="2">
    <source>
        <dbReference type="ARBA" id="ARBA00004236"/>
    </source>
</evidence>
<keyword evidence="5" id="KW-0597">Phosphoprotein</keyword>
<dbReference type="InterPro" id="IPR003661">
    <property type="entry name" value="HisK_dim/P_dom"/>
</dbReference>
<dbReference type="PANTHER" id="PTHR45453:SF1">
    <property type="entry name" value="PHOSPHATE REGULON SENSOR PROTEIN PHOR"/>
    <property type="match status" value="1"/>
</dbReference>
<dbReference type="FunFam" id="3.30.565.10:FF:000006">
    <property type="entry name" value="Sensor histidine kinase WalK"/>
    <property type="match status" value="1"/>
</dbReference>
<protein>
    <recommendedName>
        <fullName evidence="3">histidine kinase</fullName>
        <ecNumber evidence="3">2.7.13.3</ecNumber>
    </recommendedName>
</protein>
<dbReference type="PATRIC" id="fig|1461693.3.peg.585"/>
<keyword evidence="6" id="KW-0808">Transferase</keyword>
<accession>A0A058ZPZ3</accession>
<evidence type="ECO:0000313" key="14">
    <source>
        <dbReference type="Proteomes" id="UP000024836"/>
    </source>
</evidence>
<evidence type="ECO:0000256" key="10">
    <source>
        <dbReference type="ARBA" id="ARBA00023012"/>
    </source>
</evidence>
<dbReference type="FunFam" id="1.10.287.130:FF:000008">
    <property type="entry name" value="Two-component sensor histidine kinase"/>
    <property type="match status" value="1"/>
</dbReference>
<dbReference type="GO" id="GO:0005524">
    <property type="term" value="F:ATP binding"/>
    <property type="evidence" value="ECO:0007669"/>
    <property type="project" value="UniProtKB-KW"/>
</dbReference>
<dbReference type="InterPro" id="IPR050351">
    <property type="entry name" value="BphY/WalK/GraS-like"/>
</dbReference>